<dbReference type="PANTHER" id="PTHR43300:SF11">
    <property type="entry name" value="ACETYLTRANSFERASE RV3034C-RELATED"/>
    <property type="match status" value="1"/>
</dbReference>
<keyword evidence="2" id="KW-0677">Repeat</keyword>
<evidence type="ECO:0000256" key="1">
    <source>
        <dbReference type="ARBA" id="ARBA00022679"/>
    </source>
</evidence>
<evidence type="ECO:0000313" key="3">
    <source>
        <dbReference type="EMBL" id="GEC11171.1"/>
    </source>
</evidence>
<gene>
    <name evidence="3" type="ORF">ANI01nite_03740</name>
</gene>
<dbReference type="InterPro" id="IPR018357">
    <property type="entry name" value="Hexapep_transf_CS"/>
</dbReference>
<dbReference type="RefSeq" id="WP_141355540.1">
    <property type="nucleotide sequence ID" value="NZ_BAAAWM010000001.1"/>
</dbReference>
<dbReference type="SUPFAM" id="SSF51161">
    <property type="entry name" value="Trimeric LpxA-like enzymes"/>
    <property type="match status" value="1"/>
</dbReference>
<dbReference type="Pfam" id="PF00132">
    <property type="entry name" value="Hexapep"/>
    <property type="match status" value="1"/>
</dbReference>
<protein>
    <submittedName>
        <fullName evidence="3">Transferase</fullName>
    </submittedName>
</protein>
<dbReference type="EMBL" id="BJNE01000001">
    <property type="protein sequence ID" value="GEC11171.1"/>
    <property type="molecule type" value="Genomic_DNA"/>
</dbReference>
<proteinExistence type="predicted"/>
<keyword evidence="4" id="KW-1185">Reference proteome</keyword>
<evidence type="ECO:0000256" key="2">
    <source>
        <dbReference type="ARBA" id="ARBA00022737"/>
    </source>
</evidence>
<dbReference type="PROSITE" id="PS00101">
    <property type="entry name" value="HEXAPEP_TRANSFERASES"/>
    <property type="match status" value="1"/>
</dbReference>
<sequence length="263" mass="28805">MRIKMSQLRPLLKSHRILMTVPGMKDFEDTGSTYNPDAWVSYEEDLALDPYTTFWGTSGTALPRMGAFSYTHSKLNKAISVGRFTSIAKGLSVMGAKHPLEWASTSPVFYNQRLLMQTYCADRGVELGTTKYSYTPGKITIGNDVWIGEKVTLGHGVSIGDGAVIASNSVITKDVAPFTVVGGLPAKKIRDRFDAHTTEALKASQWWRYAPEDLTPLQVSDPAAFAEQVLERAAAGTLQPLETQPLTARHIAEHLESLQSASN</sequence>
<dbReference type="InterPro" id="IPR011004">
    <property type="entry name" value="Trimer_LpxA-like_sf"/>
</dbReference>
<evidence type="ECO:0000313" key="4">
    <source>
        <dbReference type="Proteomes" id="UP000316242"/>
    </source>
</evidence>
<organism evidence="3 4">
    <name type="scientific">Glutamicibacter nicotianae</name>
    <name type="common">Arthrobacter nicotianae</name>
    <dbReference type="NCBI Taxonomy" id="37929"/>
    <lineage>
        <taxon>Bacteria</taxon>
        <taxon>Bacillati</taxon>
        <taxon>Actinomycetota</taxon>
        <taxon>Actinomycetes</taxon>
        <taxon>Micrococcales</taxon>
        <taxon>Micrococcaceae</taxon>
        <taxon>Glutamicibacter</taxon>
    </lineage>
</organism>
<dbReference type="InterPro" id="IPR050179">
    <property type="entry name" value="Trans_hexapeptide_repeat"/>
</dbReference>
<dbReference type="Gene3D" id="2.160.10.10">
    <property type="entry name" value="Hexapeptide repeat proteins"/>
    <property type="match status" value="1"/>
</dbReference>
<keyword evidence="1 3" id="KW-0808">Transferase</keyword>
<accession>A0ABQ0RI76</accession>
<dbReference type="InterPro" id="IPR001451">
    <property type="entry name" value="Hexapep"/>
</dbReference>
<dbReference type="PANTHER" id="PTHR43300">
    <property type="entry name" value="ACETYLTRANSFERASE"/>
    <property type="match status" value="1"/>
</dbReference>
<dbReference type="GO" id="GO:0016740">
    <property type="term" value="F:transferase activity"/>
    <property type="evidence" value="ECO:0007669"/>
    <property type="project" value="UniProtKB-KW"/>
</dbReference>
<comment type="caution">
    <text evidence="3">The sequence shown here is derived from an EMBL/GenBank/DDBJ whole genome shotgun (WGS) entry which is preliminary data.</text>
</comment>
<dbReference type="CDD" id="cd03349">
    <property type="entry name" value="LbH_XAT"/>
    <property type="match status" value="1"/>
</dbReference>
<dbReference type="Proteomes" id="UP000316242">
    <property type="component" value="Unassembled WGS sequence"/>
</dbReference>
<name>A0ABQ0RI76_GLUNI</name>
<reference evidence="3 4" key="1">
    <citation type="submission" date="2019-06" db="EMBL/GenBank/DDBJ databases">
        <title>Whole genome shotgun sequence of Glutamicibacter nicotianae NBRC 14234.</title>
        <authorList>
            <person name="Hosoyama A."/>
            <person name="Uohara A."/>
            <person name="Ohji S."/>
            <person name="Ichikawa N."/>
        </authorList>
    </citation>
    <scope>NUCLEOTIDE SEQUENCE [LARGE SCALE GENOMIC DNA]</scope>
    <source>
        <strain evidence="3 4">NBRC 14234</strain>
    </source>
</reference>